<feature type="compositionally biased region" description="Basic and acidic residues" evidence="16">
    <location>
        <begin position="323"/>
        <end position="354"/>
    </location>
</feature>
<evidence type="ECO:0000256" key="5">
    <source>
        <dbReference type="ARBA" id="ARBA00022679"/>
    </source>
</evidence>
<sequence length="412" mass="45413">METARITAYLFILLIWMVSGGSAQSNSTAWTDGQGDGVQGPALAMSFHSSIAVTIVVLTTMFTLTFLLLLYAKHCKIVGNRGGAHGNPNRTRPALSAANLARKDSGVERSVIDALPVFKFASLQGLKEGLECAVCLSRFEGAEVLRLLPKCRHAFHVDCVDTWLESHSTCPLCRHRVEAQDVLMVYRHDENVEEAKGLDDRAPQLLQVFVQRENVENAGAEPESSGFIVENSFRQTSASARLSEAAGSIGCFGSGRKEGLLLSEADEDSKQLQFDRRFAHRIVVSDVMSQHRWSDRKPSDLLFLSSQMITTESGRMAFADVKPTDEMETKSSSRAETKRPGEHSSAEIDKKRSMSEIIGFSRFQPRSRNNNTVLPVTRSEDGDEQKWFSIAGKTLQRLAGKGNGSGTDKFLH</sequence>
<dbReference type="InterPro" id="IPR001841">
    <property type="entry name" value="Znf_RING"/>
</dbReference>
<dbReference type="PANTHER" id="PTHR46539:SF1">
    <property type="entry name" value="E3 UBIQUITIN-PROTEIN LIGASE ATL42"/>
    <property type="match status" value="1"/>
</dbReference>
<evidence type="ECO:0000256" key="16">
    <source>
        <dbReference type="SAM" id="MobiDB-lite"/>
    </source>
</evidence>
<evidence type="ECO:0000256" key="15">
    <source>
        <dbReference type="PROSITE-ProRule" id="PRU00175"/>
    </source>
</evidence>
<feature type="region of interest" description="Disordered" evidence="16">
    <location>
        <begin position="323"/>
        <end position="381"/>
    </location>
</feature>
<dbReference type="Pfam" id="PF13639">
    <property type="entry name" value="zf-RING_2"/>
    <property type="match status" value="1"/>
</dbReference>
<evidence type="ECO:0000256" key="18">
    <source>
        <dbReference type="SAM" id="SignalP"/>
    </source>
</evidence>
<dbReference type="SUPFAM" id="SSF57850">
    <property type="entry name" value="RING/U-box"/>
    <property type="match status" value="1"/>
</dbReference>
<evidence type="ECO:0000256" key="17">
    <source>
        <dbReference type="SAM" id="Phobius"/>
    </source>
</evidence>
<evidence type="ECO:0000256" key="1">
    <source>
        <dbReference type="ARBA" id="ARBA00000900"/>
    </source>
</evidence>
<dbReference type="PANTHER" id="PTHR46539">
    <property type="entry name" value="E3 UBIQUITIN-PROTEIN LIGASE ATL42"/>
    <property type="match status" value="1"/>
</dbReference>
<keyword evidence="13 17" id="KW-0472">Membrane</keyword>
<feature type="signal peptide" evidence="18">
    <location>
        <begin position="1"/>
        <end position="23"/>
    </location>
</feature>
<evidence type="ECO:0000256" key="6">
    <source>
        <dbReference type="ARBA" id="ARBA00022692"/>
    </source>
</evidence>
<protein>
    <recommendedName>
        <fullName evidence="4">RING-type E3 ubiquitin transferase</fullName>
        <ecNumber evidence="4">2.3.2.27</ecNumber>
    </recommendedName>
</protein>
<evidence type="ECO:0000256" key="4">
    <source>
        <dbReference type="ARBA" id="ARBA00012483"/>
    </source>
</evidence>
<keyword evidence="5" id="KW-0808">Transferase</keyword>
<dbReference type="GO" id="GO:0016020">
    <property type="term" value="C:membrane"/>
    <property type="evidence" value="ECO:0007669"/>
    <property type="project" value="UniProtKB-SubCell"/>
</dbReference>
<dbReference type="PROSITE" id="PS50089">
    <property type="entry name" value="ZF_RING_2"/>
    <property type="match status" value="1"/>
</dbReference>
<organism evidence="20">
    <name type="scientific">Picea sitchensis</name>
    <name type="common">Sitka spruce</name>
    <name type="synonym">Pinus sitchensis</name>
    <dbReference type="NCBI Taxonomy" id="3332"/>
    <lineage>
        <taxon>Eukaryota</taxon>
        <taxon>Viridiplantae</taxon>
        <taxon>Streptophyta</taxon>
        <taxon>Embryophyta</taxon>
        <taxon>Tracheophyta</taxon>
        <taxon>Spermatophyta</taxon>
        <taxon>Pinopsida</taxon>
        <taxon>Pinidae</taxon>
        <taxon>Conifers I</taxon>
        <taxon>Pinales</taxon>
        <taxon>Pinaceae</taxon>
        <taxon>Picea</taxon>
    </lineage>
</organism>
<dbReference type="GO" id="GO:0008270">
    <property type="term" value="F:zinc ion binding"/>
    <property type="evidence" value="ECO:0007669"/>
    <property type="project" value="UniProtKB-KW"/>
</dbReference>
<dbReference type="CDD" id="cd16461">
    <property type="entry name" value="RING-H2_EL5-like"/>
    <property type="match status" value="1"/>
</dbReference>
<proteinExistence type="evidence at transcript level"/>
<dbReference type="AlphaFoldDB" id="A9NWC2"/>
<evidence type="ECO:0000256" key="8">
    <source>
        <dbReference type="ARBA" id="ARBA00022729"/>
    </source>
</evidence>
<keyword evidence="9 15" id="KW-0863">Zinc-finger</keyword>
<keyword evidence="7" id="KW-0479">Metal-binding</keyword>
<evidence type="ECO:0000256" key="7">
    <source>
        <dbReference type="ARBA" id="ARBA00022723"/>
    </source>
</evidence>
<evidence type="ECO:0000256" key="12">
    <source>
        <dbReference type="ARBA" id="ARBA00022989"/>
    </source>
</evidence>
<evidence type="ECO:0000256" key="10">
    <source>
        <dbReference type="ARBA" id="ARBA00022786"/>
    </source>
</evidence>
<keyword evidence="11" id="KW-0862">Zinc</keyword>
<dbReference type="EC" id="2.3.2.27" evidence="4"/>
<evidence type="ECO:0000256" key="14">
    <source>
        <dbReference type="ARBA" id="ARBA00024209"/>
    </source>
</evidence>
<reference evidence="20" key="1">
    <citation type="journal article" date="2008" name="BMC Genomics">
        <title>A conifer genomics resource of 200,000 spruce (Picea spp.) ESTs and 6,464 high-quality, sequence-finished full-length cDNAs for Sitka spruce (Picea sitchensis).</title>
        <authorList>
            <person name="Ralph S.G."/>
            <person name="Chun H.J."/>
            <person name="Kolosova N."/>
            <person name="Cooper D."/>
            <person name="Oddy C."/>
            <person name="Ritland C.E."/>
            <person name="Kirkpatrick R."/>
            <person name="Moore R."/>
            <person name="Barber S."/>
            <person name="Holt R.A."/>
            <person name="Jones S.J."/>
            <person name="Marra M.A."/>
            <person name="Douglas C.J."/>
            <person name="Ritland K."/>
            <person name="Bohlmann J."/>
        </authorList>
    </citation>
    <scope>NUCLEOTIDE SEQUENCE</scope>
    <source>
        <tissue evidence="20">Bark</tissue>
    </source>
</reference>
<dbReference type="InterPro" id="IPR013083">
    <property type="entry name" value="Znf_RING/FYVE/PHD"/>
</dbReference>
<evidence type="ECO:0000256" key="2">
    <source>
        <dbReference type="ARBA" id="ARBA00004167"/>
    </source>
</evidence>
<keyword evidence="8 18" id="KW-0732">Signal</keyword>
<comment type="subcellular location">
    <subcellularLocation>
        <location evidence="2">Membrane</location>
        <topology evidence="2">Single-pass membrane protein</topology>
    </subcellularLocation>
</comment>
<dbReference type="GO" id="GO:0061630">
    <property type="term" value="F:ubiquitin protein ligase activity"/>
    <property type="evidence" value="ECO:0007669"/>
    <property type="project" value="UniProtKB-EC"/>
</dbReference>
<name>A9NWC2_PICSI</name>
<comment type="similarity">
    <text evidence="14">Belongs to the RING-type zinc finger family. ATL subfamily.</text>
</comment>
<evidence type="ECO:0000256" key="11">
    <source>
        <dbReference type="ARBA" id="ARBA00022833"/>
    </source>
</evidence>
<keyword evidence="6 17" id="KW-0812">Transmembrane</keyword>
<feature type="transmembrane region" description="Helical" evidence="17">
    <location>
        <begin position="47"/>
        <end position="71"/>
    </location>
</feature>
<feature type="domain" description="RING-type" evidence="19">
    <location>
        <begin position="132"/>
        <end position="174"/>
    </location>
</feature>
<dbReference type="EMBL" id="EF085630">
    <property type="protein sequence ID" value="ABK24933.1"/>
    <property type="molecule type" value="mRNA"/>
</dbReference>
<feature type="chain" id="PRO_5002741805" description="RING-type E3 ubiquitin transferase" evidence="18">
    <location>
        <begin position="24"/>
        <end position="412"/>
    </location>
</feature>
<dbReference type="SMART" id="SM00184">
    <property type="entry name" value="RING"/>
    <property type="match status" value="1"/>
</dbReference>
<comment type="pathway">
    <text evidence="3">Protein modification; protein ubiquitination.</text>
</comment>
<dbReference type="FunFam" id="3.30.40.10:FF:000285">
    <property type="entry name" value="RING-H2 finger protein ATL43"/>
    <property type="match status" value="1"/>
</dbReference>
<evidence type="ECO:0000256" key="3">
    <source>
        <dbReference type="ARBA" id="ARBA00004906"/>
    </source>
</evidence>
<dbReference type="Gene3D" id="3.30.40.10">
    <property type="entry name" value="Zinc/RING finger domain, C3HC4 (zinc finger)"/>
    <property type="match status" value="1"/>
</dbReference>
<feature type="compositionally biased region" description="Polar residues" evidence="16">
    <location>
        <begin position="364"/>
        <end position="374"/>
    </location>
</feature>
<evidence type="ECO:0000256" key="9">
    <source>
        <dbReference type="ARBA" id="ARBA00022771"/>
    </source>
</evidence>
<comment type="catalytic activity">
    <reaction evidence="1">
        <text>S-ubiquitinyl-[E2 ubiquitin-conjugating enzyme]-L-cysteine + [acceptor protein]-L-lysine = [E2 ubiquitin-conjugating enzyme]-L-cysteine + N(6)-ubiquitinyl-[acceptor protein]-L-lysine.</text>
        <dbReference type="EC" id="2.3.2.27"/>
    </reaction>
</comment>
<keyword evidence="10" id="KW-0833">Ubl conjugation pathway</keyword>
<keyword evidence="12 17" id="KW-1133">Transmembrane helix</keyword>
<evidence type="ECO:0000313" key="20">
    <source>
        <dbReference type="EMBL" id="ABK24933.1"/>
    </source>
</evidence>
<evidence type="ECO:0000256" key="13">
    <source>
        <dbReference type="ARBA" id="ARBA00023136"/>
    </source>
</evidence>
<evidence type="ECO:0000259" key="19">
    <source>
        <dbReference type="PROSITE" id="PS50089"/>
    </source>
</evidence>
<accession>A9NWC2</accession>